<accession>A0A2P2KY25</accession>
<dbReference type="EMBL" id="GGEC01030131">
    <property type="protein sequence ID" value="MBX10615.1"/>
    <property type="molecule type" value="Transcribed_RNA"/>
</dbReference>
<evidence type="ECO:0000313" key="2">
    <source>
        <dbReference type="EMBL" id="MBX10615.1"/>
    </source>
</evidence>
<protein>
    <submittedName>
        <fullName evidence="2">Uncharacterized protein</fullName>
    </submittedName>
</protein>
<proteinExistence type="predicted"/>
<sequence>MEEKKKSPSSETLERPRRKRKRRLLPARQRKRETLK</sequence>
<feature type="compositionally biased region" description="Basic and acidic residues" evidence="1">
    <location>
        <begin position="1"/>
        <end position="15"/>
    </location>
</feature>
<reference evidence="2" key="1">
    <citation type="submission" date="2018-02" db="EMBL/GenBank/DDBJ databases">
        <title>Rhizophora mucronata_Transcriptome.</title>
        <authorList>
            <person name="Meera S.P."/>
            <person name="Sreeshan A."/>
            <person name="Augustine A."/>
        </authorList>
    </citation>
    <scope>NUCLEOTIDE SEQUENCE</scope>
    <source>
        <tissue evidence="2">Leaf</tissue>
    </source>
</reference>
<feature type="region of interest" description="Disordered" evidence="1">
    <location>
        <begin position="1"/>
        <end position="36"/>
    </location>
</feature>
<organism evidence="2">
    <name type="scientific">Rhizophora mucronata</name>
    <name type="common">Asiatic mangrove</name>
    <dbReference type="NCBI Taxonomy" id="61149"/>
    <lineage>
        <taxon>Eukaryota</taxon>
        <taxon>Viridiplantae</taxon>
        <taxon>Streptophyta</taxon>
        <taxon>Embryophyta</taxon>
        <taxon>Tracheophyta</taxon>
        <taxon>Spermatophyta</taxon>
        <taxon>Magnoliopsida</taxon>
        <taxon>eudicotyledons</taxon>
        <taxon>Gunneridae</taxon>
        <taxon>Pentapetalae</taxon>
        <taxon>rosids</taxon>
        <taxon>fabids</taxon>
        <taxon>Malpighiales</taxon>
        <taxon>Rhizophoraceae</taxon>
        <taxon>Rhizophora</taxon>
    </lineage>
</organism>
<feature type="compositionally biased region" description="Basic residues" evidence="1">
    <location>
        <begin position="16"/>
        <end position="36"/>
    </location>
</feature>
<dbReference type="AlphaFoldDB" id="A0A2P2KY25"/>
<name>A0A2P2KY25_RHIMU</name>
<evidence type="ECO:0000256" key="1">
    <source>
        <dbReference type="SAM" id="MobiDB-lite"/>
    </source>
</evidence>